<dbReference type="HAMAP" id="MF_01114">
    <property type="entry name" value="RecX"/>
    <property type="match status" value="1"/>
</dbReference>
<gene>
    <name evidence="6" type="primary">recX</name>
    <name evidence="10" type="ORF">ANG6_0764</name>
</gene>
<evidence type="ECO:0000256" key="2">
    <source>
        <dbReference type="ARBA" id="ARBA00004496"/>
    </source>
</evidence>
<dbReference type="InterPro" id="IPR003783">
    <property type="entry name" value="Regulatory_RecX"/>
</dbReference>
<comment type="similarity">
    <text evidence="3 6">Belongs to the RecX family.</text>
</comment>
<protein>
    <recommendedName>
        <fullName evidence="4 6">Regulatory protein RecX</fullName>
    </recommendedName>
</protein>
<evidence type="ECO:0000313" key="11">
    <source>
        <dbReference type="Proteomes" id="UP000016981"/>
    </source>
</evidence>
<evidence type="ECO:0000256" key="3">
    <source>
        <dbReference type="ARBA" id="ARBA00009695"/>
    </source>
</evidence>
<dbReference type="PANTHER" id="PTHR33602:SF1">
    <property type="entry name" value="REGULATORY PROTEIN RECX FAMILY PROTEIN"/>
    <property type="match status" value="1"/>
</dbReference>
<dbReference type="PANTHER" id="PTHR33602">
    <property type="entry name" value="REGULATORY PROTEIN RECX FAMILY PROTEIN"/>
    <property type="match status" value="1"/>
</dbReference>
<dbReference type="NCBIfam" id="NF010733">
    <property type="entry name" value="PRK14135.1"/>
    <property type="match status" value="1"/>
</dbReference>
<evidence type="ECO:0000256" key="6">
    <source>
        <dbReference type="HAMAP-Rule" id="MF_01114"/>
    </source>
</evidence>
<keyword evidence="5 6" id="KW-0963">Cytoplasm</keyword>
<feature type="domain" description="RecX first three-helical" evidence="9">
    <location>
        <begin position="61"/>
        <end position="96"/>
    </location>
</feature>
<dbReference type="InterPro" id="IPR036388">
    <property type="entry name" value="WH-like_DNA-bd_sf"/>
</dbReference>
<evidence type="ECO:0000259" key="8">
    <source>
        <dbReference type="Pfam" id="PF21981"/>
    </source>
</evidence>
<feature type="domain" description="RecX third three-helical" evidence="8">
    <location>
        <begin position="208"/>
        <end position="256"/>
    </location>
</feature>
<dbReference type="Pfam" id="PF21982">
    <property type="entry name" value="RecX_HTH1"/>
    <property type="match status" value="1"/>
</dbReference>
<comment type="caution">
    <text evidence="10">The sequence shown here is derived from an EMBL/GenBank/DDBJ whole genome shotgun (WGS) entry which is preliminary data.</text>
</comment>
<dbReference type="EMBL" id="BASY01000005">
    <property type="protein sequence ID" value="GAD46269.1"/>
    <property type="molecule type" value="Genomic_DNA"/>
</dbReference>
<dbReference type="GO" id="GO:0005737">
    <property type="term" value="C:cytoplasm"/>
    <property type="evidence" value="ECO:0007669"/>
    <property type="project" value="UniProtKB-SubCell"/>
</dbReference>
<evidence type="ECO:0000313" key="10">
    <source>
        <dbReference type="EMBL" id="GAD46269.1"/>
    </source>
</evidence>
<dbReference type="InterPro" id="IPR053924">
    <property type="entry name" value="RecX_HTH_2nd"/>
</dbReference>
<evidence type="ECO:0000259" key="9">
    <source>
        <dbReference type="Pfam" id="PF21982"/>
    </source>
</evidence>
<dbReference type="Pfam" id="PF02631">
    <property type="entry name" value="RecX_HTH2"/>
    <property type="match status" value="1"/>
</dbReference>
<name>A0AAN4P8F6_STRAP</name>
<dbReference type="Gene3D" id="1.10.10.10">
    <property type="entry name" value="Winged helix-like DNA-binding domain superfamily/Winged helix DNA-binding domain"/>
    <property type="match status" value="4"/>
</dbReference>
<accession>A0AAN4P8F6</accession>
<evidence type="ECO:0000256" key="5">
    <source>
        <dbReference type="ARBA" id="ARBA00022490"/>
    </source>
</evidence>
<organism evidence="10 11">
    <name type="scientific">Streptococcus anginosus T5</name>
    <dbReference type="NCBI Taxonomy" id="1163302"/>
    <lineage>
        <taxon>Bacteria</taxon>
        <taxon>Bacillati</taxon>
        <taxon>Bacillota</taxon>
        <taxon>Bacilli</taxon>
        <taxon>Lactobacillales</taxon>
        <taxon>Streptococcaceae</taxon>
        <taxon>Streptococcus</taxon>
        <taxon>Streptococcus anginosus group</taxon>
    </lineage>
</organism>
<evidence type="ECO:0000256" key="4">
    <source>
        <dbReference type="ARBA" id="ARBA00018111"/>
    </source>
</evidence>
<feature type="domain" description="RecX second three-helical" evidence="7">
    <location>
        <begin position="106"/>
        <end position="145"/>
    </location>
</feature>
<dbReference type="Pfam" id="PF21981">
    <property type="entry name" value="RecX_HTH3"/>
    <property type="match status" value="1"/>
</dbReference>
<reference evidence="11" key="1">
    <citation type="submission" date="2013-09" db="EMBL/GenBank/DDBJ databases">
        <title>Genome Sequences of seven clinical isolates and type strains of anginosus group streptococci.</title>
        <authorList>
            <person name="Maruyama F."/>
            <person name="Sakurai A."/>
            <person name="Ogura Y."/>
            <person name="Homma H."/>
            <person name="Takahashi N."/>
            <person name="Ohtsubo Y."/>
            <person name="Hoshino T."/>
            <person name="Okahashi N."/>
            <person name="Nakagawa I."/>
            <person name="Kimura S."/>
            <person name="Fujiwara T."/>
            <person name="Hayashi T."/>
            <person name="Shintani S."/>
        </authorList>
    </citation>
    <scope>NUCLEOTIDE SEQUENCE [LARGE SCALE GENOMIC DNA]</scope>
    <source>
        <strain evidence="11">T5</strain>
    </source>
</reference>
<dbReference type="InterPro" id="IPR053925">
    <property type="entry name" value="RecX_HTH_3rd"/>
</dbReference>
<evidence type="ECO:0000256" key="1">
    <source>
        <dbReference type="ARBA" id="ARBA00003529"/>
    </source>
</evidence>
<comment type="subcellular location">
    <subcellularLocation>
        <location evidence="2 6">Cytoplasm</location>
    </subcellularLocation>
</comment>
<comment type="function">
    <text evidence="1 6">Modulates RecA activity.</text>
</comment>
<evidence type="ECO:0000259" key="7">
    <source>
        <dbReference type="Pfam" id="PF02631"/>
    </source>
</evidence>
<proteinExistence type="inferred from homology"/>
<dbReference type="AlphaFoldDB" id="A0AAN4P8F6"/>
<dbReference type="Proteomes" id="UP000016981">
    <property type="component" value="Unassembled WGS sequence"/>
</dbReference>
<dbReference type="GO" id="GO:0006282">
    <property type="term" value="P:regulation of DNA repair"/>
    <property type="evidence" value="ECO:0007669"/>
    <property type="project" value="UniProtKB-UniRule"/>
</dbReference>
<sequence>MIMKITKIEKKKRLYLLELDEIDKLYITEDTIVHFMLSKGMNISEQELKEIQDYAQFSYGKNLALYYLSFKQRTVKEVRDYLTKHEISLDTIEKVLTILIKDNWIDDRQYAYSFIHSNLLSGDKGAFVLKQKLAQKGITAPIIDEELCKFDFTEVSQKVAAKLLRNYQSKLPSKALQDKILQSMMNKGFSYTEAKAAYQTLDIKEDEETQQKLLYKELDKQYRKYSKKYDEYELKQRLTQALARKGYDFSDIASALKEYLQKM</sequence>
<dbReference type="InterPro" id="IPR053926">
    <property type="entry name" value="RecX_HTH_1st"/>
</dbReference>